<feature type="transmembrane region" description="Helical" evidence="4">
    <location>
        <begin position="12"/>
        <end position="38"/>
    </location>
</feature>
<sequence length="335" mass="38105">MLKKVKYNNLPIGWKYTLVFMLIIILFGGSAGTVSYLIKNIGNGIHVVNTKSDEAIGITEMGSLVGAKSIYLLNYYYTGEEENVENFKAENQKFNDIKNEVEILLTTKEQRELLHEIVTSDLEINRILNFYIVPAIKNGNQTSAATYLKNADQLRLEAISKIDALKEIVNKERAQAIQHANNRQFYTFVIQIAFAVASLILGGILLFFISRNISKGLQHVVKMNDEIAKGNLSVIKIADERNDEIGFLARAANQMRDTLKTMFEQVERVSVSVSKRSEMLNGTAREVKTGTQSKLLSQWKNLLQERKCRQRKQGKYPVPCNLLQIWHKSQMKMVK</sequence>
<dbReference type="PANTHER" id="PTHR32089">
    <property type="entry name" value="METHYL-ACCEPTING CHEMOTAXIS PROTEIN MCPB"/>
    <property type="match status" value="1"/>
</dbReference>
<dbReference type="SMART" id="SM00304">
    <property type="entry name" value="HAMP"/>
    <property type="match status" value="1"/>
</dbReference>
<comment type="caution">
    <text evidence="6">The sequence shown here is derived from an EMBL/GenBank/DDBJ whole genome shotgun (WGS) entry which is preliminary data.</text>
</comment>
<accession>A0ABU5CNU9</accession>
<dbReference type="InterPro" id="IPR003660">
    <property type="entry name" value="HAMP_dom"/>
</dbReference>
<dbReference type="EMBL" id="JAWDIQ010000001">
    <property type="protein sequence ID" value="MDY0408015.1"/>
    <property type="molecule type" value="Genomic_DNA"/>
</dbReference>
<evidence type="ECO:0000256" key="1">
    <source>
        <dbReference type="ARBA" id="ARBA00004236"/>
    </source>
</evidence>
<keyword evidence="2" id="KW-1003">Cell membrane</keyword>
<name>A0ABU5CNU9_9BACI</name>
<dbReference type="PANTHER" id="PTHR32089:SF112">
    <property type="entry name" value="LYSOZYME-LIKE PROTEIN-RELATED"/>
    <property type="match status" value="1"/>
</dbReference>
<dbReference type="RefSeq" id="WP_320378780.1">
    <property type="nucleotide sequence ID" value="NZ_JAWDIQ010000001.1"/>
</dbReference>
<evidence type="ECO:0000313" key="6">
    <source>
        <dbReference type="EMBL" id="MDY0408015.1"/>
    </source>
</evidence>
<evidence type="ECO:0000256" key="2">
    <source>
        <dbReference type="ARBA" id="ARBA00022475"/>
    </source>
</evidence>
<dbReference type="Pfam" id="PF00672">
    <property type="entry name" value="HAMP"/>
    <property type="match status" value="1"/>
</dbReference>
<keyword evidence="4" id="KW-1133">Transmembrane helix</keyword>
<feature type="transmembrane region" description="Helical" evidence="4">
    <location>
        <begin position="185"/>
        <end position="209"/>
    </location>
</feature>
<evidence type="ECO:0000259" key="5">
    <source>
        <dbReference type="PROSITE" id="PS50885"/>
    </source>
</evidence>
<organism evidence="6 7">
    <name type="scientific">Paracerasibacillus soli</name>
    <dbReference type="NCBI Taxonomy" id="480284"/>
    <lineage>
        <taxon>Bacteria</taxon>
        <taxon>Bacillati</taxon>
        <taxon>Bacillota</taxon>
        <taxon>Bacilli</taxon>
        <taxon>Bacillales</taxon>
        <taxon>Bacillaceae</taxon>
        <taxon>Paracerasibacillus</taxon>
    </lineage>
</organism>
<evidence type="ECO:0000256" key="4">
    <source>
        <dbReference type="SAM" id="Phobius"/>
    </source>
</evidence>
<gene>
    <name evidence="6" type="ORF">RWD45_04570</name>
</gene>
<evidence type="ECO:0000256" key="3">
    <source>
        <dbReference type="ARBA" id="ARBA00023136"/>
    </source>
</evidence>
<dbReference type="PROSITE" id="PS50885">
    <property type="entry name" value="HAMP"/>
    <property type="match status" value="1"/>
</dbReference>
<reference evidence="6 7" key="1">
    <citation type="submission" date="2023-10" db="EMBL/GenBank/DDBJ databases">
        <title>Virgibacillus soli CC-YMP-6 genome.</title>
        <authorList>
            <person name="Miliotis G."/>
            <person name="Sengupta P."/>
            <person name="Hameed A."/>
            <person name="Chuvochina M."/>
            <person name="Mcdonagh F."/>
            <person name="Simpson A.C."/>
            <person name="Singh N.K."/>
            <person name="Rekha P.D."/>
            <person name="Raman K."/>
            <person name="Hugenholtz P."/>
            <person name="Venkateswaran K."/>
        </authorList>
    </citation>
    <scope>NUCLEOTIDE SEQUENCE [LARGE SCALE GENOMIC DNA]</scope>
    <source>
        <strain evidence="6 7">CC-YMP-6</strain>
    </source>
</reference>
<proteinExistence type="predicted"/>
<dbReference type="CDD" id="cd06225">
    <property type="entry name" value="HAMP"/>
    <property type="match status" value="1"/>
</dbReference>
<keyword evidence="3 4" id="KW-0472">Membrane</keyword>
<keyword evidence="4" id="KW-0812">Transmembrane</keyword>
<dbReference type="Gene3D" id="6.10.340.10">
    <property type="match status" value="1"/>
</dbReference>
<feature type="domain" description="HAMP" evidence="5">
    <location>
        <begin position="211"/>
        <end position="264"/>
    </location>
</feature>
<dbReference type="SUPFAM" id="SSF158472">
    <property type="entry name" value="HAMP domain-like"/>
    <property type="match status" value="1"/>
</dbReference>
<dbReference type="Proteomes" id="UP001275315">
    <property type="component" value="Unassembled WGS sequence"/>
</dbReference>
<protein>
    <submittedName>
        <fullName evidence="6">Methyl-accepting chemotaxis protein</fullName>
    </submittedName>
</protein>
<evidence type="ECO:0000313" key="7">
    <source>
        <dbReference type="Proteomes" id="UP001275315"/>
    </source>
</evidence>
<keyword evidence="7" id="KW-1185">Reference proteome</keyword>
<comment type="subcellular location">
    <subcellularLocation>
        <location evidence="1">Cell membrane</location>
    </subcellularLocation>
</comment>